<reference evidence="1 2" key="1">
    <citation type="submission" date="2020-04" db="EMBL/GenBank/DDBJ databases">
        <authorList>
            <person name="De Canck E."/>
        </authorList>
    </citation>
    <scope>NUCLEOTIDE SEQUENCE [LARGE SCALE GENOMIC DNA]</scope>
    <source>
        <strain evidence="1 2">LMG 6000</strain>
    </source>
</reference>
<evidence type="ECO:0000313" key="1">
    <source>
        <dbReference type="EMBL" id="CAB3935361.1"/>
    </source>
</evidence>
<dbReference type="AlphaFoldDB" id="A0A6S7FAY1"/>
<dbReference type="EMBL" id="CADILH010000007">
    <property type="protein sequence ID" value="CAB3935361.1"/>
    <property type="molecule type" value="Genomic_DNA"/>
</dbReference>
<accession>A0A6S7FAY1</accession>
<keyword evidence="2" id="KW-1185">Reference proteome</keyword>
<organism evidence="1 2">
    <name type="scientific">Achromobacter insolitus</name>
    <dbReference type="NCBI Taxonomy" id="217204"/>
    <lineage>
        <taxon>Bacteria</taxon>
        <taxon>Pseudomonadati</taxon>
        <taxon>Pseudomonadota</taxon>
        <taxon>Betaproteobacteria</taxon>
        <taxon>Burkholderiales</taxon>
        <taxon>Alcaligenaceae</taxon>
        <taxon>Achromobacter</taxon>
    </lineage>
</organism>
<dbReference type="RefSeq" id="WP_086069382.1">
    <property type="nucleotide sequence ID" value="NZ_CADILH010000007.1"/>
</dbReference>
<sequence length="145" mass="16106">MTTDSRIEELMKKGFGKLSFAEKAELNNLMAQNLQESQAEQFNKVIAEVKALIEKNGLTITEVVKALGGSGSSAVKPYFKVPYLDGKGKEKFYEWHPTKKAVGISAKYAQKLKNADAETKTSWATAEGKEWLKTDDGKRFLVNAE</sequence>
<gene>
    <name evidence="1" type="ORF">LMG6000_04287</name>
</gene>
<name>A0A6S7FAY1_9BURK</name>
<protein>
    <submittedName>
        <fullName evidence="1">Uncharacterized protein</fullName>
    </submittedName>
</protein>
<dbReference type="Proteomes" id="UP000494183">
    <property type="component" value="Unassembled WGS sequence"/>
</dbReference>
<proteinExistence type="predicted"/>
<evidence type="ECO:0000313" key="2">
    <source>
        <dbReference type="Proteomes" id="UP000494183"/>
    </source>
</evidence>